<protein>
    <recommendedName>
        <fullName evidence="2">AB hydrolase-1 domain-containing protein</fullName>
    </recommendedName>
</protein>
<evidence type="ECO:0000313" key="4">
    <source>
        <dbReference type="Proteomes" id="UP001500466"/>
    </source>
</evidence>
<dbReference type="Pfam" id="PF12697">
    <property type="entry name" value="Abhydrolase_6"/>
    <property type="match status" value="1"/>
</dbReference>
<evidence type="ECO:0000259" key="2">
    <source>
        <dbReference type="Pfam" id="PF12697"/>
    </source>
</evidence>
<feature type="region of interest" description="Disordered" evidence="1">
    <location>
        <begin position="53"/>
        <end position="76"/>
    </location>
</feature>
<sequence length="398" mass="42093">MATVLFVHGTGVRADDLADTLRLIEDGCRAFAPDVDRVLAPAWGEDCGVVGGNAGLLPEPGPDDDAGPAPAPDGDGTLPWASLLADPGLEIRVTAAAQAADPQDGGPGYGRDVRDTVLAAPGEFAWDDHAPDVRVPARALLDTAARLLAGDDDPSVGDDAWDWFATAGGNVVLARALTAQFVLLAGEHRVLPDGFDPAGMIDGLEETLGGREQSGRAKAAIAGAAIAYVGGSRKRIRKYRDRIHASADLFVGDILVYQAHGARARDYLARRIDAVDGDVVVVGHSLGGIVAFETLTGADYGPRVRLFTVGSQVSRLYRYGALATLARGGTPAYWPTRWTNAHCPQDLLGFPARPDFGDDVPVTDLQIDTGMLFPDAHSGYWGQKETYRVIAELARRQP</sequence>
<organism evidence="3 4">
    <name type="scientific">Yinghuangia aomiensis</name>
    <dbReference type="NCBI Taxonomy" id="676205"/>
    <lineage>
        <taxon>Bacteria</taxon>
        <taxon>Bacillati</taxon>
        <taxon>Actinomycetota</taxon>
        <taxon>Actinomycetes</taxon>
        <taxon>Kitasatosporales</taxon>
        <taxon>Streptomycetaceae</taxon>
        <taxon>Yinghuangia</taxon>
    </lineage>
</organism>
<dbReference type="Gene3D" id="3.40.50.1820">
    <property type="entry name" value="alpha/beta hydrolase"/>
    <property type="match status" value="1"/>
</dbReference>
<name>A0ABP9HXC2_9ACTN</name>
<dbReference type="SUPFAM" id="SSF53474">
    <property type="entry name" value="alpha/beta-Hydrolases"/>
    <property type="match status" value="1"/>
</dbReference>
<evidence type="ECO:0000313" key="3">
    <source>
        <dbReference type="EMBL" id="GAA4980987.1"/>
    </source>
</evidence>
<keyword evidence="4" id="KW-1185">Reference proteome</keyword>
<dbReference type="RefSeq" id="WP_345678642.1">
    <property type="nucleotide sequence ID" value="NZ_BAABHS010000023.1"/>
</dbReference>
<reference evidence="4" key="1">
    <citation type="journal article" date="2019" name="Int. J. Syst. Evol. Microbiol.">
        <title>The Global Catalogue of Microorganisms (GCM) 10K type strain sequencing project: providing services to taxonomists for standard genome sequencing and annotation.</title>
        <authorList>
            <consortium name="The Broad Institute Genomics Platform"/>
            <consortium name="The Broad Institute Genome Sequencing Center for Infectious Disease"/>
            <person name="Wu L."/>
            <person name="Ma J."/>
        </authorList>
    </citation>
    <scope>NUCLEOTIDE SEQUENCE [LARGE SCALE GENOMIC DNA]</scope>
    <source>
        <strain evidence="4">JCM 17986</strain>
    </source>
</reference>
<accession>A0ABP9HXC2</accession>
<dbReference type="Proteomes" id="UP001500466">
    <property type="component" value="Unassembled WGS sequence"/>
</dbReference>
<dbReference type="InterPro" id="IPR029058">
    <property type="entry name" value="AB_hydrolase_fold"/>
</dbReference>
<proteinExistence type="predicted"/>
<dbReference type="InterPro" id="IPR000073">
    <property type="entry name" value="AB_hydrolase_1"/>
</dbReference>
<comment type="caution">
    <text evidence="3">The sequence shown here is derived from an EMBL/GenBank/DDBJ whole genome shotgun (WGS) entry which is preliminary data.</text>
</comment>
<gene>
    <name evidence="3" type="ORF">GCM10023205_57660</name>
</gene>
<feature type="domain" description="AB hydrolase-1" evidence="2">
    <location>
        <begin position="263"/>
        <end position="362"/>
    </location>
</feature>
<evidence type="ECO:0000256" key="1">
    <source>
        <dbReference type="SAM" id="MobiDB-lite"/>
    </source>
</evidence>
<dbReference type="EMBL" id="BAABHS010000023">
    <property type="protein sequence ID" value="GAA4980987.1"/>
    <property type="molecule type" value="Genomic_DNA"/>
</dbReference>